<gene>
    <name evidence="1" type="ORF">CPUR_07305</name>
</gene>
<comment type="caution">
    <text evidence="1">The sequence shown here is derived from an EMBL/GenBank/DDBJ whole genome shotgun (WGS) entry which is preliminary data.</text>
</comment>
<accession>M1W476</accession>
<protein>
    <submittedName>
        <fullName evidence="1">Uncharacterized protein</fullName>
    </submittedName>
</protein>
<evidence type="ECO:0000313" key="2">
    <source>
        <dbReference type="Proteomes" id="UP000016801"/>
    </source>
</evidence>
<dbReference type="AlphaFoldDB" id="M1W476"/>
<keyword evidence="2" id="KW-1185">Reference proteome</keyword>
<name>M1W476_CLAP2</name>
<organism evidence="1 2">
    <name type="scientific">Claviceps purpurea (strain 20.1)</name>
    <name type="common">Ergot fungus</name>
    <name type="synonym">Sphacelia segetum</name>
    <dbReference type="NCBI Taxonomy" id="1111077"/>
    <lineage>
        <taxon>Eukaryota</taxon>
        <taxon>Fungi</taxon>
        <taxon>Dikarya</taxon>
        <taxon>Ascomycota</taxon>
        <taxon>Pezizomycotina</taxon>
        <taxon>Sordariomycetes</taxon>
        <taxon>Hypocreomycetidae</taxon>
        <taxon>Hypocreales</taxon>
        <taxon>Clavicipitaceae</taxon>
        <taxon>Claviceps</taxon>
    </lineage>
</organism>
<evidence type="ECO:0000313" key="1">
    <source>
        <dbReference type="EMBL" id="CCE33381.1"/>
    </source>
</evidence>
<reference evidence="1 2" key="1">
    <citation type="journal article" date="2013" name="PLoS Genet.">
        <title>Plant-symbiotic fungi as chemical engineers: Multi-genome analysis of the Clavicipitaceae reveals dynamics of alkaloid loci.</title>
        <authorList>
            <person name="Schardl C.L."/>
            <person name="Young C.A."/>
            <person name="Hesse U."/>
            <person name="Amyotte S.G."/>
            <person name="Andreeva K."/>
            <person name="Calie P.J."/>
            <person name="Fleetwood D.J."/>
            <person name="Haws D.C."/>
            <person name="Moore N."/>
            <person name="Oeser B."/>
            <person name="Panaccione D.G."/>
            <person name="Schweri K.K."/>
            <person name="Voisey C.R."/>
            <person name="Farman M.L."/>
            <person name="Jaromczyk J.W."/>
            <person name="Roe B.A."/>
            <person name="O'Sullivan D.M."/>
            <person name="Scott B."/>
            <person name="Tudzynski P."/>
            <person name="An Z."/>
            <person name="Arnaoudova E.G."/>
            <person name="Bullock C.T."/>
            <person name="Charlton N.D."/>
            <person name="Chen L."/>
            <person name="Cox M."/>
            <person name="Dinkins R.D."/>
            <person name="Florea S."/>
            <person name="Glenn A.E."/>
            <person name="Gordon A."/>
            <person name="Gueldener U."/>
            <person name="Harris D.R."/>
            <person name="Hollin W."/>
            <person name="Jaromczyk J."/>
            <person name="Johnson R.D."/>
            <person name="Khan A.K."/>
            <person name="Leistner E."/>
            <person name="Leuchtmann A."/>
            <person name="Li C."/>
            <person name="Liu J."/>
            <person name="Liu J."/>
            <person name="Liu M."/>
            <person name="Mace W."/>
            <person name="Machado C."/>
            <person name="Nagabhyru P."/>
            <person name="Pan J."/>
            <person name="Schmid J."/>
            <person name="Sugawara K."/>
            <person name="Steiner U."/>
            <person name="Takach J.E."/>
            <person name="Tanaka E."/>
            <person name="Webb J.S."/>
            <person name="Wilson E.V."/>
            <person name="Wiseman J.L."/>
            <person name="Yoshida R."/>
            <person name="Zeng Z."/>
        </authorList>
    </citation>
    <scope>NUCLEOTIDE SEQUENCE [LARGE SCALE GENOMIC DNA]</scope>
    <source>
        <strain evidence="1 2">20.1</strain>
    </source>
</reference>
<dbReference type="HOGENOM" id="CLU_1384031_0_0_1"/>
<dbReference type="EMBL" id="CAGA01000057">
    <property type="protein sequence ID" value="CCE33381.1"/>
    <property type="molecule type" value="Genomic_DNA"/>
</dbReference>
<dbReference type="VEuPathDB" id="FungiDB:CPUR_07305"/>
<dbReference type="OrthoDB" id="10481074at2759"/>
<proteinExistence type="predicted"/>
<sequence>MPLNPAFLGTTTAFSGSLDVFSGQSHHQPNMGGNNNFSFLDAQPDQFAAVATPEMENPFMPSTTPADAHAISDGSPTALQTHIWTTDYGSQLRQNQENDSSCQPPLLATVATREQKAFGAVGKAFEPKVTAAKAVFKKYLGSEMIRPRYSDKAKTRAEKPGLFTGEISKFDSWCLHSTNKKGGFIHHQTLCPDSTTN</sequence>
<dbReference type="eggNOG" id="KOG4307">
    <property type="taxonomic scope" value="Eukaryota"/>
</dbReference>
<dbReference type="Proteomes" id="UP000016801">
    <property type="component" value="Unassembled WGS sequence"/>
</dbReference>